<dbReference type="EMBL" id="NGNX01000022">
    <property type="protein sequence ID" value="OYR91562.1"/>
    <property type="molecule type" value="Genomic_DNA"/>
</dbReference>
<evidence type="ECO:0000313" key="3">
    <source>
        <dbReference type="EMBL" id="OYR88089.1"/>
    </source>
</evidence>
<protein>
    <recommendedName>
        <fullName evidence="2">Lipocalin-like domain-containing protein</fullName>
    </recommendedName>
</protein>
<evidence type="ECO:0000313" key="4">
    <source>
        <dbReference type="EMBL" id="OYR91562.1"/>
    </source>
</evidence>
<dbReference type="Proteomes" id="UP000216316">
    <property type="component" value="Unassembled WGS sequence"/>
</dbReference>
<dbReference type="AlphaFoldDB" id="A0A256LGF0"/>
<reference evidence="5 6" key="3">
    <citation type="submission" date="2017-09" db="EMBL/GenBank/DDBJ databases">
        <title>Tripartite evolution among Lactobacillus johnsonii, Lactobacillus taiwanensis, Lactobacillus reuteri and their rodent host.</title>
        <authorList>
            <person name="Wang T."/>
            <person name="Knowles S."/>
            <person name="Cheng C."/>
        </authorList>
    </citation>
    <scope>NUCLEOTIDE SEQUENCE [LARGE SCALE GENOMIC DNA]</scope>
    <source>
        <strain evidence="4 5">609q</strain>
        <strain evidence="3 6">609u</strain>
    </source>
</reference>
<comment type="caution">
    <text evidence="4">The sequence shown here is derived from an EMBL/GenBank/DDBJ whole genome shotgun (WGS) entry which is preliminary data.</text>
</comment>
<gene>
    <name evidence="3" type="ORF">CBF53_06180</name>
    <name evidence="4" type="ORF">CBF70_06870</name>
</gene>
<organism evidence="4 5">
    <name type="scientific">Lactobacillus taiwanensis</name>
    <dbReference type="NCBI Taxonomy" id="508451"/>
    <lineage>
        <taxon>Bacteria</taxon>
        <taxon>Bacillati</taxon>
        <taxon>Bacillota</taxon>
        <taxon>Bacilli</taxon>
        <taxon>Lactobacillales</taxon>
        <taxon>Lactobacillaceae</taxon>
        <taxon>Lactobacillus</taxon>
    </lineage>
</organism>
<sequence>MDYENLKKHKKSWITGGLILLIAIVSLFAWNNYNAHRLNGSYKGTITFLFWKEKVDMKFSRDKTFTSTTTLEDGRKSKERGTYEISGDKLTLNFKGKDSLYGKLEDNRKKITFTSGDEKAEDLLLKGVTLKKDD</sequence>
<dbReference type="Proteomes" id="UP000215828">
    <property type="component" value="Unassembled WGS sequence"/>
</dbReference>
<proteinExistence type="predicted"/>
<keyword evidence="1" id="KW-0812">Transmembrane</keyword>
<evidence type="ECO:0000313" key="6">
    <source>
        <dbReference type="Proteomes" id="UP000216316"/>
    </source>
</evidence>
<evidence type="ECO:0000259" key="2">
    <source>
        <dbReference type="Pfam" id="PF13648"/>
    </source>
</evidence>
<keyword evidence="6" id="KW-1185">Reference proteome</keyword>
<feature type="domain" description="Lipocalin-like" evidence="2">
    <location>
        <begin position="53"/>
        <end position="100"/>
    </location>
</feature>
<dbReference type="InterPro" id="IPR024311">
    <property type="entry name" value="Lipocalin-like"/>
</dbReference>
<keyword evidence="1" id="KW-0472">Membrane</keyword>
<evidence type="ECO:0000313" key="5">
    <source>
        <dbReference type="Proteomes" id="UP000215828"/>
    </source>
</evidence>
<feature type="transmembrane region" description="Helical" evidence="1">
    <location>
        <begin position="12"/>
        <end position="30"/>
    </location>
</feature>
<reference evidence="3" key="2">
    <citation type="submission" date="2017-05" db="EMBL/GenBank/DDBJ databases">
        <authorList>
            <person name="Lin X.B."/>
            <person name="Stothard P."/>
            <person name="Tasseva G."/>
            <person name="Walter J."/>
        </authorList>
    </citation>
    <scope>NUCLEOTIDE SEQUENCE</scope>
    <source>
        <strain evidence="3">609u</strain>
    </source>
</reference>
<reference evidence="4 5" key="1">
    <citation type="submission" date="2017-04" db="EMBL/GenBank/DDBJ databases">
        <authorList>
            <person name="Afonso C.L."/>
            <person name="Miller P.J."/>
            <person name="Scott M.A."/>
            <person name="Spackman E."/>
            <person name="Goraichik I."/>
            <person name="Dimitrov K.M."/>
            <person name="Suarez D.L."/>
            <person name="Swayne D.E."/>
        </authorList>
    </citation>
    <scope>NUCLEOTIDE SEQUENCE [LARGE SCALE GENOMIC DNA]</scope>
    <source>
        <strain evidence="4 5">609q</strain>
    </source>
</reference>
<evidence type="ECO:0000256" key="1">
    <source>
        <dbReference type="SAM" id="Phobius"/>
    </source>
</evidence>
<keyword evidence="1" id="KW-1133">Transmembrane helix</keyword>
<dbReference type="Pfam" id="PF13648">
    <property type="entry name" value="Lipocalin_4"/>
    <property type="match status" value="1"/>
</dbReference>
<accession>A0A256LGF0</accession>
<name>A0A256LGF0_9LACO</name>
<dbReference type="RefSeq" id="WP_094496446.1">
    <property type="nucleotide sequence ID" value="NZ_CAPUAI010000001.1"/>
</dbReference>
<dbReference type="EMBL" id="NGNV01000022">
    <property type="protein sequence ID" value="OYR88089.1"/>
    <property type="molecule type" value="Genomic_DNA"/>
</dbReference>